<dbReference type="GO" id="GO:0003700">
    <property type="term" value="F:DNA-binding transcription factor activity"/>
    <property type="evidence" value="ECO:0007669"/>
    <property type="project" value="InterPro"/>
</dbReference>
<dbReference type="EMBL" id="FKBS01000017">
    <property type="protein sequence ID" value="SAI41726.1"/>
    <property type="molecule type" value="Genomic_DNA"/>
</dbReference>
<dbReference type="PRINTS" id="PR00039">
    <property type="entry name" value="HTHLYSR"/>
</dbReference>
<evidence type="ECO:0000256" key="2">
    <source>
        <dbReference type="ARBA" id="ARBA00023015"/>
    </source>
</evidence>
<dbReference type="InterPro" id="IPR000847">
    <property type="entry name" value="LysR_HTH_N"/>
</dbReference>
<dbReference type="InterPro" id="IPR005119">
    <property type="entry name" value="LysR_subst-bd"/>
</dbReference>
<dbReference type="Gene3D" id="3.40.190.290">
    <property type="match status" value="1"/>
</dbReference>
<evidence type="ECO:0000256" key="1">
    <source>
        <dbReference type="ARBA" id="ARBA00009437"/>
    </source>
</evidence>
<dbReference type="GO" id="GO:0043565">
    <property type="term" value="F:sequence-specific DNA binding"/>
    <property type="evidence" value="ECO:0007669"/>
    <property type="project" value="TreeGrafter"/>
</dbReference>
<evidence type="ECO:0000313" key="7">
    <source>
        <dbReference type="Proteomes" id="UP000077037"/>
    </source>
</evidence>
<proteinExistence type="inferred from homology"/>
<dbReference type="PROSITE" id="PS50931">
    <property type="entry name" value="HTH_LYSR"/>
    <property type="match status" value="1"/>
</dbReference>
<gene>
    <name evidence="6" type="primary">cmpR_7</name>
    <name evidence="6" type="ORF">SAMEA1982600_03332</name>
</gene>
<name>A0A157Q843_9BORD</name>
<evidence type="ECO:0000259" key="5">
    <source>
        <dbReference type="PROSITE" id="PS50931"/>
    </source>
</evidence>
<dbReference type="Proteomes" id="UP000077037">
    <property type="component" value="Unassembled WGS sequence"/>
</dbReference>
<dbReference type="SUPFAM" id="SSF53850">
    <property type="entry name" value="Periplasmic binding protein-like II"/>
    <property type="match status" value="1"/>
</dbReference>
<evidence type="ECO:0000313" key="6">
    <source>
        <dbReference type="EMBL" id="SAI41726.1"/>
    </source>
</evidence>
<dbReference type="GO" id="GO:0010628">
    <property type="term" value="P:positive regulation of gene expression"/>
    <property type="evidence" value="ECO:0007669"/>
    <property type="project" value="TreeGrafter"/>
</dbReference>
<dbReference type="SUPFAM" id="SSF46785">
    <property type="entry name" value="Winged helix' DNA-binding domain"/>
    <property type="match status" value="1"/>
</dbReference>
<dbReference type="PANTHER" id="PTHR30427">
    <property type="entry name" value="TRANSCRIPTIONAL ACTIVATOR PROTEIN LYSR"/>
    <property type="match status" value="1"/>
</dbReference>
<dbReference type="Pfam" id="PF03466">
    <property type="entry name" value="LysR_substrate"/>
    <property type="match status" value="1"/>
</dbReference>
<sequence length="297" mass="32646">MLSLRYLSAVRAVIRTGSIASAAKMLHLTQPAVTKSIQLAEEELGIKLFARVKGRLLPTEESSFLYPEIERIFGDIVHLQNLAAEVRHGHAGRILLSTVSNLSTSIVSGAITRFRLRHPNVRFDVEVHSTKLVLEQVRIGQVGLGVLDLCPKDAVADTMDLCEVPVGCVMQKDHALAALPRVRPQDLTDVPILMFPEATTIHGLVKDAFRQAAIPLDIALTVNHSYTACSLIDQGNGVGVIDPFHLHTGSFPGLVFRPFEPQITLRPTVVMTEGRLPSLITREFIDELRRTTAELFA</sequence>
<accession>A0A157Q843</accession>
<keyword evidence="2" id="KW-0805">Transcription regulation</keyword>
<dbReference type="Gene3D" id="1.10.10.10">
    <property type="entry name" value="Winged helix-like DNA-binding domain superfamily/Winged helix DNA-binding domain"/>
    <property type="match status" value="1"/>
</dbReference>
<dbReference type="RefSeq" id="WP_066415313.1">
    <property type="nucleotide sequence ID" value="NZ_FKBS01000017.1"/>
</dbReference>
<dbReference type="AlphaFoldDB" id="A0A157Q843"/>
<dbReference type="Pfam" id="PF00126">
    <property type="entry name" value="HTH_1"/>
    <property type="match status" value="1"/>
</dbReference>
<organism evidence="6 7">
    <name type="scientific">Bordetella ansorpii</name>
    <dbReference type="NCBI Taxonomy" id="288768"/>
    <lineage>
        <taxon>Bacteria</taxon>
        <taxon>Pseudomonadati</taxon>
        <taxon>Pseudomonadota</taxon>
        <taxon>Betaproteobacteria</taxon>
        <taxon>Burkholderiales</taxon>
        <taxon>Alcaligenaceae</taxon>
        <taxon>Bordetella</taxon>
    </lineage>
</organism>
<evidence type="ECO:0000256" key="3">
    <source>
        <dbReference type="ARBA" id="ARBA00023125"/>
    </source>
</evidence>
<dbReference type="InterPro" id="IPR036390">
    <property type="entry name" value="WH_DNA-bd_sf"/>
</dbReference>
<reference evidence="6 7" key="1">
    <citation type="submission" date="2016-03" db="EMBL/GenBank/DDBJ databases">
        <authorList>
            <consortium name="Pathogen Informatics"/>
        </authorList>
    </citation>
    <scope>NUCLEOTIDE SEQUENCE [LARGE SCALE GENOMIC DNA]</scope>
    <source>
        <strain evidence="6 7">NCTC13364</strain>
    </source>
</reference>
<comment type="similarity">
    <text evidence="1">Belongs to the LysR transcriptional regulatory family.</text>
</comment>
<keyword evidence="3" id="KW-0238">DNA-binding</keyword>
<keyword evidence="4" id="KW-0804">Transcription</keyword>
<dbReference type="PANTHER" id="PTHR30427:SF1">
    <property type="entry name" value="TRANSCRIPTIONAL ACTIVATOR PROTEIN LYSR"/>
    <property type="match status" value="1"/>
</dbReference>
<evidence type="ECO:0000256" key="4">
    <source>
        <dbReference type="ARBA" id="ARBA00023163"/>
    </source>
</evidence>
<feature type="domain" description="HTH lysR-type" evidence="5">
    <location>
        <begin position="2"/>
        <end position="59"/>
    </location>
</feature>
<dbReference type="InterPro" id="IPR036388">
    <property type="entry name" value="WH-like_DNA-bd_sf"/>
</dbReference>
<protein>
    <submittedName>
        <fullName evidence="6">LysR family transcriptional regulator</fullName>
    </submittedName>
</protein>
<dbReference type="OrthoDB" id="8849678at2"/>